<organism evidence="1 2">
    <name type="scientific">Ambrosiozyma monospora</name>
    <name type="common">Yeast</name>
    <name type="synonym">Endomycopsis monosporus</name>
    <dbReference type="NCBI Taxonomy" id="43982"/>
    <lineage>
        <taxon>Eukaryota</taxon>
        <taxon>Fungi</taxon>
        <taxon>Dikarya</taxon>
        <taxon>Ascomycota</taxon>
        <taxon>Saccharomycotina</taxon>
        <taxon>Pichiomycetes</taxon>
        <taxon>Pichiales</taxon>
        <taxon>Pichiaceae</taxon>
        <taxon>Ambrosiozyma</taxon>
    </lineage>
</organism>
<evidence type="ECO:0000313" key="2">
    <source>
        <dbReference type="Proteomes" id="UP001165064"/>
    </source>
</evidence>
<name>A0ACB5SV62_AMBMO</name>
<dbReference type="Proteomes" id="UP001165064">
    <property type="component" value="Unassembled WGS sequence"/>
</dbReference>
<keyword evidence="2" id="KW-1185">Reference proteome</keyword>
<gene>
    <name evidence="1" type="ORF">Amon02_000140100</name>
</gene>
<accession>A0ACB5SV62</accession>
<comment type="caution">
    <text evidence="1">The sequence shown here is derived from an EMBL/GenBank/DDBJ whole genome shotgun (WGS) entry which is preliminary data.</text>
</comment>
<sequence length="511" mass="59978">MIDQQQQQQQQPFHLNVSNVDIDTYGWVTGKDDNKYYSVIKELPTEIKFQISSILFQSTHNIPDIIDLIVPNRLERTLSDVTRASPMCRLLKYLETAPPDYFKLVLSTSEIQNSEVASRCVKLATEISIESYYHQDLVTFFNDDGYFSKVAKEISGSLETFTSIKSFMFSFANTERQYLSQTLRWLIYIIKRLPSLRRITLTYFSMDEEPTMNTELVECFSISKATAYLAVLWKRFFDYSFPFSYIRTLNIIDRKFEECHSLEKALGKCISLQQLTIPSVVLWAPELDHCIDALNKLQNSKVVKLEIWNLDFLSSTDDRVLNLKIPVSVRCLEFRRPVLPCSEPMTEADFQIKPYSVILPPIIEDLRVVNFPIFISNFKDVTWLEDAYFHLGDFKRLAVTVRLLSMYTRKMEKVEFYVKDFQAYNSILEVVDFQHSPKMEHCVLNFYAFLEYLIDIPSSVTELFFTLVIGRLSLHFNFTSSFWRYGDSRKEFFTSYLLRAQKWSKKEVNIN</sequence>
<protein>
    <submittedName>
        <fullName evidence="1">Unnamed protein product</fullName>
    </submittedName>
</protein>
<evidence type="ECO:0000313" key="1">
    <source>
        <dbReference type="EMBL" id="GME73445.1"/>
    </source>
</evidence>
<dbReference type="EMBL" id="BSXS01000677">
    <property type="protein sequence ID" value="GME73445.1"/>
    <property type="molecule type" value="Genomic_DNA"/>
</dbReference>
<reference evidence="1" key="1">
    <citation type="submission" date="2023-04" db="EMBL/GenBank/DDBJ databases">
        <title>Ambrosiozyma monospora NBRC 10751.</title>
        <authorList>
            <person name="Ichikawa N."/>
            <person name="Sato H."/>
            <person name="Tonouchi N."/>
        </authorList>
    </citation>
    <scope>NUCLEOTIDE SEQUENCE</scope>
    <source>
        <strain evidence="1">NBRC 10751</strain>
    </source>
</reference>
<proteinExistence type="predicted"/>